<comment type="caution">
    <text evidence="2">The sequence shown here is derived from an EMBL/GenBank/DDBJ whole genome shotgun (WGS) entry which is preliminary data.</text>
</comment>
<keyword evidence="3" id="KW-1185">Reference proteome</keyword>
<reference evidence="2" key="1">
    <citation type="submission" date="2021-10" db="EMBL/GenBank/DDBJ databases">
        <title>Tropical sea cucumber genome reveals ecological adaptation and Cuvierian tubules defense mechanism.</title>
        <authorList>
            <person name="Chen T."/>
        </authorList>
    </citation>
    <scope>NUCLEOTIDE SEQUENCE</scope>
    <source>
        <strain evidence="2">Nanhai2018</strain>
        <tissue evidence="2">Muscle</tissue>
    </source>
</reference>
<feature type="coiled-coil region" evidence="1">
    <location>
        <begin position="175"/>
        <end position="223"/>
    </location>
</feature>
<dbReference type="EMBL" id="JAIZAY010000018">
    <property type="protein sequence ID" value="KAJ8025178.1"/>
    <property type="molecule type" value="Genomic_DNA"/>
</dbReference>
<proteinExistence type="predicted"/>
<evidence type="ECO:0000313" key="2">
    <source>
        <dbReference type="EMBL" id="KAJ8025178.1"/>
    </source>
</evidence>
<organism evidence="2 3">
    <name type="scientific">Holothuria leucospilota</name>
    <name type="common">Black long sea cucumber</name>
    <name type="synonym">Mertensiothuria leucospilota</name>
    <dbReference type="NCBI Taxonomy" id="206669"/>
    <lineage>
        <taxon>Eukaryota</taxon>
        <taxon>Metazoa</taxon>
        <taxon>Echinodermata</taxon>
        <taxon>Eleutherozoa</taxon>
        <taxon>Echinozoa</taxon>
        <taxon>Holothuroidea</taxon>
        <taxon>Aspidochirotacea</taxon>
        <taxon>Aspidochirotida</taxon>
        <taxon>Holothuriidae</taxon>
        <taxon>Holothuria</taxon>
    </lineage>
</organism>
<accession>A0A9Q0YMH2</accession>
<gene>
    <name evidence="2" type="ORF">HOLleu_35306</name>
</gene>
<feature type="coiled-coil region" evidence="1">
    <location>
        <begin position="77"/>
        <end position="139"/>
    </location>
</feature>
<evidence type="ECO:0000256" key="1">
    <source>
        <dbReference type="SAM" id="Coils"/>
    </source>
</evidence>
<dbReference type="AlphaFoldDB" id="A0A9Q0YMH2"/>
<keyword evidence="1" id="KW-0175">Coiled coil</keyword>
<sequence>MEDLHQCKGIFDEWITLLDAEEGKQIKLKKSELQKVFPEVKKTYIDQMAQYKTLELLEGTQTPEEWPINMDSVEQDLKQTREKVMDVTLGLEELQEELEDLISTSQINYDRLQKKLEESERKLEEVEKKKHVLTELEQKQESTIQGMVERNIPTQNFDKALIDQREKLSQMVSCREQAEFVANGLKEEIEILKEECKEREKLVTELKQEVDKKNQEKIRINQQWNGKREWLQKILSTVINLSGIEVLSSSDTSVKLKVKSLLRDAVTSDLILKFDSQGKTHQSTLSGAEINLTDVDISDIVAEAVNTNDPLYLIYGFQQLLDTHAPLIQEIDDLRKEYAVDYLREEGILRLMMGSKGQIICSLKIEHGYPKNGSVKLTALEGIQTSQQLEDLKPSKENPRLTDWVRFLQTAVNAL</sequence>
<protein>
    <submittedName>
        <fullName evidence="2">Uncharacterized protein</fullName>
    </submittedName>
</protein>
<name>A0A9Q0YMH2_HOLLE</name>
<dbReference type="Proteomes" id="UP001152320">
    <property type="component" value="Chromosome 18"/>
</dbReference>
<dbReference type="OrthoDB" id="9893446at2759"/>
<evidence type="ECO:0000313" key="3">
    <source>
        <dbReference type="Proteomes" id="UP001152320"/>
    </source>
</evidence>